<dbReference type="InterPro" id="IPR008266">
    <property type="entry name" value="Tyr_kinase_AS"/>
</dbReference>
<dbReference type="SUPFAM" id="SSF56112">
    <property type="entry name" value="Protein kinase-like (PK-like)"/>
    <property type="match status" value="1"/>
</dbReference>
<proteinExistence type="predicted"/>
<name>A0A8H6TG39_MYCCL</name>
<evidence type="ECO:0000313" key="2">
    <source>
        <dbReference type="EMBL" id="KAF7316624.1"/>
    </source>
</evidence>
<dbReference type="Proteomes" id="UP000613580">
    <property type="component" value="Unassembled WGS sequence"/>
</dbReference>
<protein>
    <submittedName>
        <fullName evidence="2">Uncharacterized protein</fullName>
    </submittedName>
</protein>
<reference evidence="2" key="1">
    <citation type="submission" date="2020-05" db="EMBL/GenBank/DDBJ databases">
        <title>Mycena genomes resolve the evolution of fungal bioluminescence.</title>
        <authorList>
            <person name="Tsai I.J."/>
        </authorList>
    </citation>
    <scope>NUCLEOTIDE SEQUENCE</scope>
    <source>
        <strain evidence="2">110903Hualien_Pintung</strain>
    </source>
</reference>
<organism evidence="2 3">
    <name type="scientific">Mycena chlorophos</name>
    <name type="common">Agaric fungus</name>
    <name type="synonym">Agaricus chlorophos</name>
    <dbReference type="NCBI Taxonomy" id="658473"/>
    <lineage>
        <taxon>Eukaryota</taxon>
        <taxon>Fungi</taxon>
        <taxon>Dikarya</taxon>
        <taxon>Basidiomycota</taxon>
        <taxon>Agaricomycotina</taxon>
        <taxon>Agaricomycetes</taxon>
        <taxon>Agaricomycetidae</taxon>
        <taxon>Agaricales</taxon>
        <taxon>Marasmiineae</taxon>
        <taxon>Mycenaceae</taxon>
        <taxon>Mycena</taxon>
    </lineage>
</organism>
<evidence type="ECO:0000313" key="3">
    <source>
        <dbReference type="Proteomes" id="UP000613580"/>
    </source>
</evidence>
<dbReference type="PROSITE" id="PS00109">
    <property type="entry name" value="PROTEIN_KINASE_TYR"/>
    <property type="match status" value="1"/>
</dbReference>
<dbReference type="AlphaFoldDB" id="A0A8H6TG39"/>
<dbReference type="OrthoDB" id="3250441at2759"/>
<feature type="region of interest" description="Disordered" evidence="1">
    <location>
        <begin position="571"/>
        <end position="593"/>
    </location>
</feature>
<accession>A0A8H6TG39</accession>
<keyword evidence="3" id="KW-1185">Reference proteome</keyword>
<dbReference type="Gene3D" id="3.90.1200.10">
    <property type="match status" value="1"/>
</dbReference>
<dbReference type="EMBL" id="JACAZE010000005">
    <property type="protein sequence ID" value="KAF7316624.1"/>
    <property type="molecule type" value="Genomic_DNA"/>
</dbReference>
<sequence>MQEWAHVPDKTPVTTMPPLSIYLVDCDYHFSILLDSFSQDIEPTLLLGQLLENNDNTEFIVKKLPRFRFFALEGEAYEDDGYPTEIEDSWERVLPSASFSEIYAKLGGSEALAIIVCPRDKPSSTPQVSSERSIQSTTASGQEPSESRAESSLPVALQFHPFLKFCRNASYISRKAHGELYDEALARFGEAFRKLADAQELVEAATMSHANKNAMSAALTEPLRQLLQPSTTSLPSVRALHTDGIGRGVNRGFTWVTAGVEILEAIAGPSKQQLCALALAQGSYPHHPDFRPGVALSIRHDQVNVALYLSINRRDHFDAFPEFVLPLQGEGHDDDDDLCLKVLHYFDALNTLFQSIFDHYQNNPKPDSVISKEVFPGNDGGEFRNARRLIPTNDSLVVGDWVRPAQGGAETQQDTVVVKFVSSLRYGCAAHRLAAAAGLAPHLFAFRPATDVTVVDTGAHIAVMSYVPDTVPPNVDHIEALDQLQQFLTRENLVHGDLRLQNVLFGTNGQLKVIDWDWAARYSEPSGWPTYPMNLNRAAYWFPGIVPGGMIVPRHDQHHLDVLKQLAETNKRRGRADDMYNEDEHEHKARKVE</sequence>
<feature type="region of interest" description="Disordered" evidence="1">
    <location>
        <begin position="123"/>
        <end position="150"/>
    </location>
</feature>
<dbReference type="InterPro" id="IPR011009">
    <property type="entry name" value="Kinase-like_dom_sf"/>
</dbReference>
<feature type="compositionally biased region" description="Polar residues" evidence="1">
    <location>
        <begin position="123"/>
        <end position="144"/>
    </location>
</feature>
<comment type="caution">
    <text evidence="2">The sequence shown here is derived from an EMBL/GenBank/DDBJ whole genome shotgun (WGS) entry which is preliminary data.</text>
</comment>
<dbReference type="GO" id="GO:0004672">
    <property type="term" value="F:protein kinase activity"/>
    <property type="evidence" value="ECO:0007669"/>
    <property type="project" value="InterPro"/>
</dbReference>
<evidence type="ECO:0000256" key="1">
    <source>
        <dbReference type="SAM" id="MobiDB-lite"/>
    </source>
</evidence>
<gene>
    <name evidence="2" type="ORF">HMN09_00395000</name>
</gene>